<dbReference type="EMBL" id="JACHDS010000001">
    <property type="protein sequence ID" value="MBB6170467.1"/>
    <property type="molecule type" value="Genomic_DNA"/>
</dbReference>
<keyword evidence="2" id="KW-1185">Reference proteome</keyword>
<protein>
    <recommendedName>
        <fullName evidence="3">Type IV toxin-antitoxin system AbiEi family antitoxin domain-containing protein</fullName>
    </recommendedName>
</protein>
<dbReference type="AlphaFoldDB" id="A0A7W9YE74"/>
<evidence type="ECO:0008006" key="3">
    <source>
        <dbReference type="Google" id="ProtNLM"/>
    </source>
</evidence>
<name>A0A7W9YE74_9ACTN</name>
<proteinExistence type="predicted"/>
<gene>
    <name evidence="1" type="ORF">HNR23_000527</name>
</gene>
<evidence type="ECO:0000313" key="2">
    <source>
        <dbReference type="Proteomes" id="UP000546642"/>
    </source>
</evidence>
<evidence type="ECO:0000313" key="1">
    <source>
        <dbReference type="EMBL" id="MBB6170467.1"/>
    </source>
</evidence>
<organism evidence="1 2">
    <name type="scientific">Nocardiopsis mwathae</name>
    <dbReference type="NCBI Taxonomy" id="1472723"/>
    <lineage>
        <taxon>Bacteria</taxon>
        <taxon>Bacillati</taxon>
        <taxon>Actinomycetota</taxon>
        <taxon>Actinomycetes</taxon>
        <taxon>Streptosporangiales</taxon>
        <taxon>Nocardiopsidaceae</taxon>
        <taxon>Nocardiopsis</taxon>
    </lineage>
</organism>
<sequence>MPEPDLTNAQALAASQHGVLSRHQAVECGLSAGRIDRLVRKRRWRCLRAGIYLVRGDPVPALAARVMAVQLAYGPRAVAVGPTAARLWRMQGPLSGPGYEHLHITVPGRSGGSLVGLRLHGWDVPPGETTLYKGIRLSTPGRTLRDTVLLADRYAAVSVIDSALHQGLIDTGDLAELEEANGGRAGAARTRTWWGQADGRAHSTFETRIRLICADAGIPPESLQHPVYDATGRLAGHADLAWPSRGVIVEADGRDPHSLPGALFTDRRRQNRIASSPGRLVLLRFTWSDLQHPREIVAMIRTALERGSSG</sequence>
<reference evidence="1 2" key="1">
    <citation type="submission" date="2020-08" db="EMBL/GenBank/DDBJ databases">
        <title>Sequencing the genomes of 1000 actinobacteria strains.</title>
        <authorList>
            <person name="Klenk H.-P."/>
        </authorList>
    </citation>
    <scope>NUCLEOTIDE SEQUENCE [LARGE SCALE GENOMIC DNA]</scope>
    <source>
        <strain evidence="1 2">DSM 46659</strain>
    </source>
</reference>
<accession>A0A7W9YE74</accession>
<comment type="caution">
    <text evidence="1">The sequence shown here is derived from an EMBL/GenBank/DDBJ whole genome shotgun (WGS) entry which is preliminary data.</text>
</comment>
<dbReference type="RefSeq" id="WP_184073143.1">
    <property type="nucleotide sequence ID" value="NZ_JACHDS010000001.1"/>
</dbReference>
<dbReference type="Proteomes" id="UP000546642">
    <property type="component" value="Unassembled WGS sequence"/>
</dbReference>